<dbReference type="AlphaFoldDB" id="A0A395LKZ5"/>
<dbReference type="PANTHER" id="PTHR30399">
    <property type="entry name" value="UNCHARACTERIZED PROTEIN YGJP"/>
    <property type="match status" value="1"/>
</dbReference>
<dbReference type="CDD" id="cd07344">
    <property type="entry name" value="M48_yhfN_like"/>
    <property type="match status" value="1"/>
</dbReference>
<dbReference type="Pfam" id="PF01863">
    <property type="entry name" value="YgjP-like"/>
    <property type="match status" value="1"/>
</dbReference>
<dbReference type="EMBL" id="QRBB01000001">
    <property type="protein sequence ID" value="RDS77359.1"/>
    <property type="molecule type" value="Genomic_DNA"/>
</dbReference>
<feature type="domain" description="YgjP-like metallopeptidase" evidence="1">
    <location>
        <begin position="32"/>
        <end position="229"/>
    </location>
</feature>
<dbReference type="OrthoDB" id="9795402at2"/>
<comment type="caution">
    <text evidence="2">The sequence shown here is derived from an EMBL/GenBank/DDBJ whole genome shotgun (WGS) entry which is preliminary data.</text>
</comment>
<dbReference type="InterPro" id="IPR002725">
    <property type="entry name" value="YgjP-like_metallopeptidase"/>
</dbReference>
<accession>A0A395LKZ5</accession>
<keyword evidence="3" id="KW-1185">Reference proteome</keyword>
<dbReference type="InterPro" id="IPR053136">
    <property type="entry name" value="UTP_pyrophosphatase-like"/>
</dbReference>
<protein>
    <submittedName>
        <fullName evidence="2">M48 family peptidase</fullName>
    </submittedName>
</protein>
<evidence type="ECO:0000313" key="2">
    <source>
        <dbReference type="EMBL" id="RDS77359.1"/>
    </source>
</evidence>
<dbReference type="Proteomes" id="UP000254101">
    <property type="component" value="Unassembled WGS sequence"/>
</dbReference>
<dbReference type="RefSeq" id="WP_115491578.1">
    <property type="nucleotide sequence ID" value="NZ_JACHWW010000001.1"/>
</dbReference>
<sequence length="239" mass="26972">MIDWLREPADPVVALADGELPLTIRRHPRATRMTLRLSEDGQSARVTLPRWGTTREAVRFAQSRSAWLAAQRAKRPARAEPQPGGRLAYRGRDLTIDWSADRPRRIAMHGDTFILGGPRESLTPRIKRWMQAEARVLFADDLACYAARAQLPTPDFALSSARRRWGSCSSNGTVRLNWRLVQAPDAVRRSVVAHETAHRVHFDHSPRFHALLAELFEGELVEAEAWLKANGPRLFSAFG</sequence>
<dbReference type="Gene3D" id="3.30.2010.10">
    <property type="entry name" value="Metalloproteases ('zincins'), catalytic domain"/>
    <property type="match status" value="1"/>
</dbReference>
<evidence type="ECO:0000259" key="1">
    <source>
        <dbReference type="Pfam" id="PF01863"/>
    </source>
</evidence>
<reference evidence="2 3" key="1">
    <citation type="submission" date="2018-07" db="EMBL/GenBank/DDBJ databases">
        <title>Erythrobacter nanhaiensis sp. nov., a novel member of the genus Erythrobacter isolated from the South China Sea.</title>
        <authorList>
            <person name="Chen X."/>
            <person name="Liu J."/>
        </authorList>
    </citation>
    <scope>NUCLEOTIDE SEQUENCE [LARGE SCALE GENOMIC DNA]</scope>
    <source>
        <strain evidence="2 3">S-5</strain>
    </source>
</reference>
<proteinExistence type="predicted"/>
<evidence type="ECO:0000313" key="3">
    <source>
        <dbReference type="Proteomes" id="UP000254101"/>
    </source>
</evidence>
<dbReference type="PANTHER" id="PTHR30399:SF1">
    <property type="entry name" value="UTP PYROPHOSPHATASE"/>
    <property type="match status" value="1"/>
</dbReference>
<gene>
    <name evidence="2" type="ORF">DL238_06865</name>
</gene>
<organism evidence="2 3">
    <name type="scientific">Alteriqipengyuania lutimaris</name>
    <dbReference type="NCBI Taxonomy" id="1538146"/>
    <lineage>
        <taxon>Bacteria</taxon>
        <taxon>Pseudomonadati</taxon>
        <taxon>Pseudomonadota</taxon>
        <taxon>Alphaproteobacteria</taxon>
        <taxon>Sphingomonadales</taxon>
        <taxon>Erythrobacteraceae</taxon>
        <taxon>Alteriqipengyuania</taxon>
    </lineage>
</organism>
<name>A0A395LKZ5_9SPHN</name>